<reference evidence="2" key="1">
    <citation type="submission" date="2020-05" db="EMBL/GenBank/DDBJ databases">
        <authorList>
            <person name="Chiriac C."/>
            <person name="Salcher M."/>
            <person name="Ghai R."/>
            <person name="Kavagutti S V."/>
        </authorList>
    </citation>
    <scope>NUCLEOTIDE SEQUENCE</scope>
</reference>
<name>A0A6J6N4Y9_9ZZZZ</name>
<organism evidence="2">
    <name type="scientific">freshwater metagenome</name>
    <dbReference type="NCBI Taxonomy" id="449393"/>
    <lineage>
        <taxon>unclassified sequences</taxon>
        <taxon>metagenomes</taxon>
        <taxon>ecological metagenomes</taxon>
    </lineage>
</organism>
<accession>A0A6J6N4Y9</accession>
<evidence type="ECO:0000256" key="1">
    <source>
        <dbReference type="SAM" id="Phobius"/>
    </source>
</evidence>
<dbReference type="EMBL" id="CAEZXL010000027">
    <property type="protein sequence ID" value="CAB4681217.1"/>
    <property type="molecule type" value="Genomic_DNA"/>
</dbReference>
<feature type="transmembrane region" description="Helical" evidence="1">
    <location>
        <begin position="56"/>
        <end position="75"/>
    </location>
</feature>
<dbReference type="AlphaFoldDB" id="A0A6J6N4Y9"/>
<proteinExistence type="predicted"/>
<keyword evidence="1" id="KW-0472">Membrane</keyword>
<protein>
    <submittedName>
        <fullName evidence="2">Unannotated protein</fullName>
    </submittedName>
</protein>
<sequence>MISGDWARQLFAILIAVIVMAIGIAANYFDVLGMGDVKLASAICLIVAYFNLYLPVIALGTAFVLAFAVVLVLLFRGKAKLGSSIPLGPYLLLSFIGSLGWQLLL</sequence>
<feature type="transmembrane region" description="Helical" evidence="1">
    <location>
        <begin position="6"/>
        <end position="24"/>
    </location>
</feature>
<gene>
    <name evidence="2" type="ORF">UFOPK2373_00267</name>
</gene>
<evidence type="ECO:0000313" key="2">
    <source>
        <dbReference type="EMBL" id="CAB4681217.1"/>
    </source>
</evidence>
<dbReference type="Gene3D" id="1.20.120.1220">
    <property type="match status" value="1"/>
</dbReference>
<keyword evidence="1" id="KW-1133">Transmembrane helix</keyword>
<feature type="transmembrane region" description="Helical" evidence="1">
    <location>
        <begin position="87"/>
        <end position="104"/>
    </location>
</feature>
<keyword evidence="1" id="KW-0812">Transmembrane</keyword>